<dbReference type="GO" id="GO:0004519">
    <property type="term" value="F:endonuclease activity"/>
    <property type="evidence" value="ECO:0007669"/>
    <property type="project" value="UniProtKB-KW"/>
</dbReference>
<comment type="caution">
    <text evidence="5">The sequence shown here is derived from an EMBL/GenBank/DDBJ whole genome shotgun (WGS) entry which is preliminary data.</text>
</comment>
<dbReference type="EMBL" id="JAGRRH010000022">
    <property type="protein sequence ID" value="KAG7344830.1"/>
    <property type="molecule type" value="Genomic_DNA"/>
</dbReference>
<dbReference type="OrthoDB" id="45778at2759"/>
<evidence type="ECO:0000259" key="3">
    <source>
        <dbReference type="Pfam" id="PF13359"/>
    </source>
</evidence>
<dbReference type="EMBL" id="JAGRRH010000107">
    <property type="protein sequence ID" value="KAG7336804.1"/>
    <property type="molecule type" value="Genomic_DNA"/>
</dbReference>
<comment type="cofactor">
    <cofactor evidence="1">
        <name>a divalent metal cation</name>
        <dbReference type="ChEBI" id="CHEBI:60240"/>
    </cofactor>
</comment>
<keyword evidence="5" id="KW-0255">Endonuclease</keyword>
<evidence type="ECO:0000256" key="2">
    <source>
        <dbReference type="ARBA" id="ARBA00022723"/>
    </source>
</evidence>
<name>A0A9K3K9H8_9STRA</name>
<reference evidence="5" key="1">
    <citation type="journal article" date="2021" name="Sci. Rep.">
        <title>Diploid genomic architecture of Nitzschia inconspicua, an elite biomass production diatom.</title>
        <authorList>
            <person name="Oliver A."/>
            <person name="Podell S."/>
            <person name="Pinowska A."/>
            <person name="Traller J.C."/>
            <person name="Smith S.R."/>
            <person name="McClure R."/>
            <person name="Beliaev A."/>
            <person name="Bohutskyi P."/>
            <person name="Hill E.A."/>
            <person name="Rabines A."/>
            <person name="Zheng H."/>
            <person name="Allen L.Z."/>
            <person name="Kuo A."/>
            <person name="Grigoriev I.V."/>
            <person name="Allen A.E."/>
            <person name="Hazlebeck D."/>
            <person name="Allen E.E."/>
        </authorList>
    </citation>
    <scope>NUCLEOTIDE SEQUENCE</scope>
    <source>
        <strain evidence="5">Hildebrandi</strain>
    </source>
</reference>
<keyword evidence="5" id="KW-0378">Hydrolase</keyword>
<dbReference type="EMBL" id="JAGRRH010000012">
    <property type="protein sequence ID" value="KAG7362169.1"/>
    <property type="molecule type" value="Genomic_DNA"/>
</dbReference>
<dbReference type="PANTHER" id="PTHR48471">
    <property type="entry name" value="DDE TNP4 DOMAIN-CONTAINING PROTEIN"/>
    <property type="match status" value="1"/>
</dbReference>
<dbReference type="PANTHER" id="PTHR48471:SF1">
    <property type="entry name" value="DDE TNP4 DOMAIN-CONTAINING PROTEIN"/>
    <property type="match status" value="1"/>
</dbReference>
<dbReference type="Proteomes" id="UP000693970">
    <property type="component" value="Unassembled WGS sequence"/>
</dbReference>
<evidence type="ECO:0000313" key="5">
    <source>
        <dbReference type="EMBL" id="KAG7339106.1"/>
    </source>
</evidence>
<keyword evidence="9" id="KW-1185">Reference proteome</keyword>
<protein>
    <submittedName>
        <fullName evidence="5">DDE superfamily endonuclease</fullName>
    </submittedName>
</protein>
<dbReference type="Pfam" id="PF13359">
    <property type="entry name" value="DDE_Tnp_4"/>
    <property type="match status" value="1"/>
</dbReference>
<organism evidence="5 9">
    <name type="scientific">Nitzschia inconspicua</name>
    <dbReference type="NCBI Taxonomy" id="303405"/>
    <lineage>
        <taxon>Eukaryota</taxon>
        <taxon>Sar</taxon>
        <taxon>Stramenopiles</taxon>
        <taxon>Ochrophyta</taxon>
        <taxon>Bacillariophyta</taxon>
        <taxon>Bacillariophyceae</taxon>
        <taxon>Bacillariophycidae</taxon>
        <taxon>Bacillariales</taxon>
        <taxon>Bacillariaceae</taxon>
        <taxon>Nitzschia</taxon>
    </lineage>
</organism>
<feature type="domain" description="DDE Tnp4" evidence="3">
    <location>
        <begin position="201"/>
        <end position="336"/>
    </location>
</feature>
<dbReference type="GO" id="GO:0046872">
    <property type="term" value="F:metal ion binding"/>
    <property type="evidence" value="ECO:0007669"/>
    <property type="project" value="UniProtKB-KW"/>
</dbReference>
<dbReference type="EMBL" id="JAGRRH010000017">
    <property type="protein sequence ID" value="KAG7352469.1"/>
    <property type="molecule type" value="Genomic_DNA"/>
</dbReference>
<dbReference type="InterPro" id="IPR027806">
    <property type="entry name" value="HARBI1_dom"/>
</dbReference>
<accession>A0A9K3K9H8</accession>
<keyword evidence="2" id="KW-0479">Metal-binding</keyword>
<keyword evidence="5" id="KW-0540">Nuclease</keyword>
<evidence type="ECO:0000313" key="7">
    <source>
        <dbReference type="EMBL" id="KAG7352469.1"/>
    </source>
</evidence>
<dbReference type="EMBL" id="JAGRRH010000041">
    <property type="protein sequence ID" value="KAG7339106.1"/>
    <property type="molecule type" value="Genomic_DNA"/>
</dbReference>
<gene>
    <name evidence="7" type="ORF">IV203_008517</name>
    <name evidence="5" type="ORF">IV203_017683</name>
    <name evidence="4" type="ORF">IV203_020512</name>
    <name evidence="8" type="ORF">IV203_025835</name>
    <name evidence="6" type="ORF">IV203_032361</name>
</gene>
<evidence type="ECO:0000313" key="4">
    <source>
        <dbReference type="EMBL" id="KAG7336804.1"/>
    </source>
</evidence>
<evidence type="ECO:0000256" key="1">
    <source>
        <dbReference type="ARBA" id="ARBA00001968"/>
    </source>
</evidence>
<sequence>MPRRTNDLLLLLAGYLLLEEEEEKRAWKQSTLSLEGRRRRDRRYPRKALKSYFESPFVHLFDSGDDQALLNATGVDHFEFAKVLVLFEPLFYRWTVDEATGVIVRKRYDIKGRKRSIDAKGALALVLMWYRTKGAVSRTLCLIFGLTMTPMQKWLQFAKRCLFKALKDYAPKMPTEEKTKQYMDAISKRYPCIPHVAFASDGLKLPIEPPANDRKQNAFYNGWKHSHFISNVFVFAPDGSIPCAVINAPGCLHDSTVADYGWMYEKLDDIYDKYGAMTVVDSAFWSGPCFLKSSQTDPIGDRNAYLVNKAATSVRQFAEWGMRQIQAKFPRMTDKIKWEERGCRLLDLSLMIRLYNHQVRSIGMNQILDTFMKETSPERRYFAYDVTVSQTANAFLIETVGNIH</sequence>
<evidence type="ECO:0000313" key="8">
    <source>
        <dbReference type="EMBL" id="KAG7362169.1"/>
    </source>
</evidence>
<evidence type="ECO:0000313" key="6">
    <source>
        <dbReference type="EMBL" id="KAG7344830.1"/>
    </source>
</evidence>
<proteinExistence type="predicted"/>
<reference evidence="5" key="2">
    <citation type="submission" date="2021-04" db="EMBL/GenBank/DDBJ databases">
        <authorList>
            <person name="Podell S."/>
        </authorList>
    </citation>
    <scope>NUCLEOTIDE SEQUENCE</scope>
    <source>
        <strain evidence="5">Hildebrandi</strain>
    </source>
</reference>
<evidence type="ECO:0000313" key="9">
    <source>
        <dbReference type="Proteomes" id="UP000693970"/>
    </source>
</evidence>
<dbReference type="AlphaFoldDB" id="A0A9K3K9H8"/>